<protein>
    <submittedName>
        <fullName evidence="2">Uncharacterized protein</fullName>
    </submittedName>
</protein>
<accession>A0AAD5NXI6</accession>
<proteinExistence type="predicted"/>
<evidence type="ECO:0000313" key="3">
    <source>
        <dbReference type="Proteomes" id="UP001064489"/>
    </source>
</evidence>
<dbReference type="AlphaFoldDB" id="A0AAD5NXI6"/>
<sequence length="105" mass="12006">MPSSGDRRRFWSSSSFNDRHSFRTLFSYGGLYWSIESQEQEIGQENESGGTSTSCGAVFARWLFAEKIELVVGDAAERDKEDDDDEEDDDMMPRRSQTMTSLMTL</sequence>
<evidence type="ECO:0000313" key="2">
    <source>
        <dbReference type="EMBL" id="KAI9186274.1"/>
    </source>
</evidence>
<organism evidence="2 3">
    <name type="scientific">Acer negundo</name>
    <name type="common">Box elder</name>
    <dbReference type="NCBI Taxonomy" id="4023"/>
    <lineage>
        <taxon>Eukaryota</taxon>
        <taxon>Viridiplantae</taxon>
        <taxon>Streptophyta</taxon>
        <taxon>Embryophyta</taxon>
        <taxon>Tracheophyta</taxon>
        <taxon>Spermatophyta</taxon>
        <taxon>Magnoliopsida</taxon>
        <taxon>eudicotyledons</taxon>
        <taxon>Gunneridae</taxon>
        <taxon>Pentapetalae</taxon>
        <taxon>rosids</taxon>
        <taxon>malvids</taxon>
        <taxon>Sapindales</taxon>
        <taxon>Sapindaceae</taxon>
        <taxon>Hippocastanoideae</taxon>
        <taxon>Acereae</taxon>
        <taxon>Acer</taxon>
    </lineage>
</organism>
<dbReference type="Proteomes" id="UP001064489">
    <property type="component" value="Chromosome 3"/>
</dbReference>
<dbReference type="EMBL" id="JAJSOW010000100">
    <property type="protein sequence ID" value="KAI9186274.1"/>
    <property type="molecule type" value="Genomic_DNA"/>
</dbReference>
<feature type="compositionally biased region" description="Polar residues" evidence="1">
    <location>
        <begin position="95"/>
        <end position="105"/>
    </location>
</feature>
<keyword evidence="3" id="KW-1185">Reference proteome</keyword>
<gene>
    <name evidence="2" type="ORF">LWI28_015639</name>
</gene>
<comment type="caution">
    <text evidence="2">The sequence shown here is derived from an EMBL/GenBank/DDBJ whole genome shotgun (WGS) entry which is preliminary data.</text>
</comment>
<name>A0AAD5NXI6_ACENE</name>
<reference evidence="2" key="1">
    <citation type="journal article" date="2022" name="Plant J.">
        <title>Strategies of tolerance reflected in two North American maple genomes.</title>
        <authorList>
            <person name="McEvoy S.L."/>
            <person name="Sezen U.U."/>
            <person name="Trouern-Trend A."/>
            <person name="McMahon S.M."/>
            <person name="Schaberg P.G."/>
            <person name="Yang J."/>
            <person name="Wegrzyn J.L."/>
            <person name="Swenson N.G."/>
        </authorList>
    </citation>
    <scope>NUCLEOTIDE SEQUENCE</scope>
    <source>
        <strain evidence="2">91603</strain>
    </source>
</reference>
<feature type="compositionally biased region" description="Acidic residues" evidence="1">
    <location>
        <begin position="80"/>
        <end position="90"/>
    </location>
</feature>
<evidence type="ECO:0000256" key="1">
    <source>
        <dbReference type="SAM" id="MobiDB-lite"/>
    </source>
</evidence>
<feature type="region of interest" description="Disordered" evidence="1">
    <location>
        <begin position="74"/>
        <end position="105"/>
    </location>
</feature>
<reference evidence="2" key="2">
    <citation type="submission" date="2023-02" db="EMBL/GenBank/DDBJ databases">
        <authorList>
            <person name="Swenson N.G."/>
            <person name="Wegrzyn J.L."/>
            <person name="Mcevoy S.L."/>
        </authorList>
    </citation>
    <scope>NUCLEOTIDE SEQUENCE</scope>
    <source>
        <strain evidence="2">91603</strain>
        <tissue evidence="2">Leaf</tissue>
    </source>
</reference>